<evidence type="ECO:0000313" key="2">
    <source>
        <dbReference type="Proteomes" id="UP000807025"/>
    </source>
</evidence>
<dbReference type="Proteomes" id="UP000807025">
    <property type="component" value="Unassembled WGS sequence"/>
</dbReference>
<organism evidence="1 2">
    <name type="scientific">Pleurotus eryngii</name>
    <name type="common">Boletus of the steppes</name>
    <dbReference type="NCBI Taxonomy" id="5323"/>
    <lineage>
        <taxon>Eukaryota</taxon>
        <taxon>Fungi</taxon>
        <taxon>Dikarya</taxon>
        <taxon>Basidiomycota</taxon>
        <taxon>Agaricomycotina</taxon>
        <taxon>Agaricomycetes</taxon>
        <taxon>Agaricomycetidae</taxon>
        <taxon>Agaricales</taxon>
        <taxon>Pleurotineae</taxon>
        <taxon>Pleurotaceae</taxon>
        <taxon>Pleurotus</taxon>
    </lineage>
</organism>
<dbReference type="EMBL" id="MU154565">
    <property type="protein sequence ID" value="KAF9495096.1"/>
    <property type="molecule type" value="Genomic_DNA"/>
</dbReference>
<name>A0A9P6D6X3_PLEER</name>
<reference evidence="1" key="1">
    <citation type="submission" date="2020-11" db="EMBL/GenBank/DDBJ databases">
        <authorList>
            <consortium name="DOE Joint Genome Institute"/>
            <person name="Ahrendt S."/>
            <person name="Riley R."/>
            <person name="Andreopoulos W."/>
            <person name="Labutti K."/>
            <person name="Pangilinan J."/>
            <person name="Ruiz-Duenas F.J."/>
            <person name="Barrasa J.M."/>
            <person name="Sanchez-Garcia M."/>
            <person name="Camarero S."/>
            <person name="Miyauchi S."/>
            <person name="Serrano A."/>
            <person name="Linde D."/>
            <person name="Babiker R."/>
            <person name="Drula E."/>
            <person name="Ayuso-Fernandez I."/>
            <person name="Pacheco R."/>
            <person name="Padilla G."/>
            <person name="Ferreira P."/>
            <person name="Barriuso J."/>
            <person name="Kellner H."/>
            <person name="Castanera R."/>
            <person name="Alfaro M."/>
            <person name="Ramirez L."/>
            <person name="Pisabarro A.G."/>
            <person name="Kuo A."/>
            <person name="Tritt A."/>
            <person name="Lipzen A."/>
            <person name="He G."/>
            <person name="Yan M."/>
            <person name="Ng V."/>
            <person name="Cullen D."/>
            <person name="Martin F."/>
            <person name="Rosso M.-N."/>
            <person name="Henrissat B."/>
            <person name="Hibbett D."/>
            <person name="Martinez A.T."/>
            <person name="Grigoriev I.V."/>
        </authorList>
    </citation>
    <scope>NUCLEOTIDE SEQUENCE</scope>
    <source>
        <strain evidence="1">ATCC 90797</strain>
    </source>
</reference>
<dbReference type="AlphaFoldDB" id="A0A9P6D6X3"/>
<comment type="caution">
    <text evidence="1">The sequence shown here is derived from an EMBL/GenBank/DDBJ whole genome shotgun (WGS) entry which is preliminary data.</text>
</comment>
<evidence type="ECO:0000313" key="1">
    <source>
        <dbReference type="EMBL" id="KAF9495096.1"/>
    </source>
</evidence>
<protein>
    <submittedName>
        <fullName evidence="1">Uncharacterized protein</fullName>
    </submittedName>
</protein>
<proteinExistence type="predicted"/>
<keyword evidence="2" id="KW-1185">Reference proteome</keyword>
<dbReference type="PROSITE" id="PS51257">
    <property type="entry name" value="PROKAR_LIPOPROTEIN"/>
    <property type="match status" value="1"/>
</dbReference>
<sequence>MNASIDKPRITALSQWFGACRRSHMIKPRQGLTMDDVRLILTPQVTLPRARVGNTMQHCFPEQSAGSWNCGVAKP</sequence>
<gene>
    <name evidence="1" type="ORF">BDN71DRAFT_1447981</name>
</gene>
<accession>A0A9P6D6X3</accession>